<evidence type="ECO:0000313" key="2">
    <source>
        <dbReference type="EMBL" id="QBK90783.1"/>
    </source>
</evidence>
<name>A0A481Z4F4_9VIRU</name>
<feature type="region of interest" description="Disordered" evidence="1">
    <location>
        <begin position="1"/>
        <end position="21"/>
    </location>
</feature>
<dbReference type="GO" id="GO:0016301">
    <property type="term" value="F:kinase activity"/>
    <property type="evidence" value="ECO:0007669"/>
    <property type="project" value="UniProtKB-KW"/>
</dbReference>
<protein>
    <submittedName>
        <fullName evidence="2">RNA ligase with polynucleotide kinase domain</fullName>
    </submittedName>
</protein>
<sequence>MEPADFNFNPIPTLSAAEGPTGEISTISQHNGDTLETVLTPVVAKPDPKVVKEIVSEVLKIPNNDSWEIVDTDENLVMIHYVHDFADLKKYGKLRGVVVDIKNRIQVANSYGYTPTTVGDSLIPNDENGLVLVDQSNLTHYIDLNDTNLSIKYGLEGVLIRVFKWNNKVYYSSHRRFDISRSRWGDSLPFLTIYGMLGGPKGKELFSEDEMFSPYVHFFLAEHPGLLHVTKNQVGTGFLYHLGYRMMWSINPTNSPFRTTDQNKTPRLGSGQTIKSWSQDKRPNVGFVSSTVYIPKTRSTFPTFQEFEERVKSGASPEIISLPNLTPQQANTLLRYGYYKQHNDTKTDFRLRTGEFVVIYKSDGTLLRVESSAYRWRASTTDDNPNRRHRFYQLTDAAIKLYPDHLEYFRKLFPPMNIYEIEDIEKILLKGPILLWNKLGIERDRGLDNNQNPNRFNELITLEQRIYNVWACLMMASPVNRQTDVVKYYQEYFTDQILVIDWITKLQKEGYPEGIEEPESKLVTIIERVRAQTRNVISRRNPRDTKLNYDQIFKKQLTFRIKLEPGHVRYRLTVLMKKSQTED</sequence>
<accession>A0A481Z4F4</accession>
<keyword evidence="2" id="KW-0808">Transferase</keyword>
<reference evidence="2" key="1">
    <citation type="journal article" date="2019" name="MBio">
        <title>Virus Genomes from Deep Sea Sediments Expand the Ocean Megavirome and Support Independent Origins of Viral Gigantism.</title>
        <authorList>
            <person name="Backstrom D."/>
            <person name="Yutin N."/>
            <person name="Jorgensen S.L."/>
            <person name="Dharamshi J."/>
            <person name="Homa F."/>
            <person name="Zaremba-Niedwiedzka K."/>
            <person name="Spang A."/>
            <person name="Wolf Y.I."/>
            <person name="Koonin E.V."/>
            <person name="Ettema T.J."/>
        </authorList>
    </citation>
    <scope>NUCLEOTIDE SEQUENCE</scope>
</reference>
<gene>
    <name evidence="2" type="ORF">LCPAC201_00840</name>
</gene>
<evidence type="ECO:0000256" key="1">
    <source>
        <dbReference type="SAM" id="MobiDB-lite"/>
    </source>
</evidence>
<dbReference type="EMBL" id="MK500498">
    <property type="protein sequence ID" value="QBK90783.1"/>
    <property type="molecule type" value="Genomic_DNA"/>
</dbReference>
<organism evidence="2">
    <name type="scientific">Pithovirus LCPAC201</name>
    <dbReference type="NCBI Taxonomy" id="2506591"/>
    <lineage>
        <taxon>Viruses</taxon>
        <taxon>Pithoviruses</taxon>
    </lineage>
</organism>
<keyword evidence="2" id="KW-0418">Kinase</keyword>
<dbReference type="GO" id="GO:0016874">
    <property type="term" value="F:ligase activity"/>
    <property type="evidence" value="ECO:0007669"/>
    <property type="project" value="UniProtKB-KW"/>
</dbReference>
<keyword evidence="2" id="KW-0436">Ligase</keyword>
<proteinExistence type="predicted"/>